<dbReference type="EMBL" id="JBHSCW010000001">
    <property type="protein sequence ID" value="MFC4350465.1"/>
    <property type="molecule type" value="Genomic_DNA"/>
</dbReference>
<keyword evidence="2" id="KW-1185">Reference proteome</keyword>
<protein>
    <recommendedName>
        <fullName evidence="3">DUF1127 domain-containing protein</fullName>
    </recommendedName>
</protein>
<name>A0ABV8UGZ6_9PROT</name>
<dbReference type="Proteomes" id="UP001595799">
    <property type="component" value="Unassembled WGS sequence"/>
</dbReference>
<accession>A0ABV8UGZ6</accession>
<evidence type="ECO:0000313" key="1">
    <source>
        <dbReference type="EMBL" id="MFC4350465.1"/>
    </source>
</evidence>
<sequence length="76" mass="8499">MTDEPFINPVDSLAQSTSRQGHNFIEIAKAALCRGQTAATARVLRNFDDADLEKIGLDRRDITRVSQEIVASRRKL</sequence>
<organism evidence="1 2">
    <name type="scientific">Fodinicurvata halophila</name>
    <dbReference type="NCBI Taxonomy" id="1419723"/>
    <lineage>
        <taxon>Bacteria</taxon>
        <taxon>Pseudomonadati</taxon>
        <taxon>Pseudomonadota</taxon>
        <taxon>Alphaproteobacteria</taxon>
        <taxon>Rhodospirillales</taxon>
        <taxon>Rhodovibrionaceae</taxon>
        <taxon>Fodinicurvata</taxon>
    </lineage>
</organism>
<dbReference type="RefSeq" id="WP_382420801.1">
    <property type="nucleotide sequence ID" value="NZ_JBHSCW010000001.1"/>
</dbReference>
<gene>
    <name evidence="1" type="ORF">ACFOW6_02785</name>
</gene>
<evidence type="ECO:0008006" key="3">
    <source>
        <dbReference type="Google" id="ProtNLM"/>
    </source>
</evidence>
<reference evidence="2" key="1">
    <citation type="journal article" date="2019" name="Int. J. Syst. Evol. Microbiol.">
        <title>The Global Catalogue of Microorganisms (GCM) 10K type strain sequencing project: providing services to taxonomists for standard genome sequencing and annotation.</title>
        <authorList>
            <consortium name="The Broad Institute Genomics Platform"/>
            <consortium name="The Broad Institute Genome Sequencing Center for Infectious Disease"/>
            <person name="Wu L."/>
            <person name="Ma J."/>
        </authorList>
    </citation>
    <scope>NUCLEOTIDE SEQUENCE [LARGE SCALE GENOMIC DNA]</scope>
    <source>
        <strain evidence="2">CECT 8472</strain>
    </source>
</reference>
<comment type="caution">
    <text evidence="1">The sequence shown here is derived from an EMBL/GenBank/DDBJ whole genome shotgun (WGS) entry which is preliminary data.</text>
</comment>
<proteinExistence type="predicted"/>
<evidence type="ECO:0000313" key="2">
    <source>
        <dbReference type="Proteomes" id="UP001595799"/>
    </source>
</evidence>